<evidence type="ECO:0000256" key="2">
    <source>
        <dbReference type="SAM" id="Phobius"/>
    </source>
</evidence>
<organism evidence="5">
    <name type="scientific">Grosmannia clavigera (strain kw1407 / UAMH 11150)</name>
    <name type="common">Blue stain fungus</name>
    <name type="synonym">Graphiocladiella clavigera</name>
    <dbReference type="NCBI Taxonomy" id="655863"/>
    <lineage>
        <taxon>Eukaryota</taxon>
        <taxon>Fungi</taxon>
        <taxon>Dikarya</taxon>
        <taxon>Ascomycota</taxon>
        <taxon>Pezizomycotina</taxon>
        <taxon>Sordariomycetes</taxon>
        <taxon>Sordariomycetidae</taxon>
        <taxon>Ophiostomatales</taxon>
        <taxon>Ophiostomataceae</taxon>
        <taxon>Leptographium</taxon>
    </lineage>
</organism>
<dbReference type="AlphaFoldDB" id="F0X743"/>
<dbReference type="GeneID" id="25980433"/>
<proteinExistence type="predicted"/>
<dbReference type="PANTHER" id="PTHR34814">
    <property type="entry name" value="NITROSOGUANIDINE RESISTANCE PROTEIN SNG1"/>
    <property type="match status" value="1"/>
</dbReference>
<dbReference type="InterPro" id="IPR053001">
    <property type="entry name" value="MNNG_permease-like"/>
</dbReference>
<dbReference type="PANTHER" id="PTHR34814:SF2">
    <property type="entry name" value="DUF3533 DOMAIN-CONTAINING PROTEIN"/>
    <property type="match status" value="1"/>
</dbReference>
<feature type="compositionally biased region" description="Basic and acidic residues" evidence="1">
    <location>
        <begin position="199"/>
        <end position="217"/>
    </location>
</feature>
<evidence type="ECO:0000313" key="4">
    <source>
        <dbReference type="EMBL" id="EFX06623.1"/>
    </source>
</evidence>
<keyword evidence="2" id="KW-0472">Membrane</keyword>
<evidence type="ECO:0000259" key="3">
    <source>
        <dbReference type="Pfam" id="PF12051"/>
    </source>
</evidence>
<dbReference type="eggNOG" id="ENOG502QTP0">
    <property type="taxonomic scope" value="Eukaryota"/>
</dbReference>
<keyword evidence="2" id="KW-1133">Transmembrane helix</keyword>
<protein>
    <submittedName>
        <fullName evidence="4">Nitrosoguanidine resistance protein</fullName>
    </submittedName>
</protein>
<dbReference type="EMBL" id="GL629729">
    <property type="protein sequence ID" value="EFX06623.1"/>
    <property type="molecule type" value="Genomic_DNA"/>
</dbReference>
<dbReference type="InterPro" id="IPR022703">
    <property type="entry name" value="DUF3533"/>
</dbReference>
<feature type="region of interest" description="Disordered" evidence="1">
    <location>
        <begin position="113"/>
        <end position="137"/>
    </location>
</feature>
<sequence length="217" mass="24366">MALISWIVLNVTSILLPFELAPAFYRVGYIFPAHEVYQALLHIWSHGCNPQLHIALPVLFAWEIAAFVGSIFGVYRRSHYATLADEAQERELQSRIDAAMAFRNRRDASEEDLGLDSISTAPTRETRRRSRSSTTRAEELLFGPENTAGADGVAATLRQDLHRVMTREEDLFQTEQRRMGRACSFGPAFGLAFPPSHIGDIRSDTRAPQEDCADSEK</sequence>
<feature type="domain" description="DUF3533" evidence="3">
    <location>
        <begin position="1"/>
        <end position="66"/>
    </location>
</feature>
<accession>F0X743</accession>
<dbReference type="GO" id="GO:0016020">
    <property type="term" value="C:membrane"/>
    <property type="evidence" value="ECO:0007669"/>
    <property type="project" value="TreeGrafter"/>
</dbReference>
<dbReference type="InParanoid" id="F0X743"/>
<dbReference type="HOGENOM" id="CLU_1272422_0_0_1"/>
<reference evidence="4 5" key="1">
    <citation type="journal article" date="2011" name="Proc. Natl. Acad. Sci. U.S.A.">
        <title>Genome and transcriptome analyses of the mountain pine beetle-fungal symbiont Grosmannia clavigera, a lodgepole pine pathogen.</title>
        <authorList>
            <person name="DiGuistini S."/>
            <person name="Wang Y."/>
            <person name="Liao N.Y."/>
            <person name="Taylor G."/>
            <person name="Tanguay P."/>
            <person name="Feau N."/>
            <person name="Henrissat B."/>
            <person name="Chan S.K."/>
            <person name="Hesse-Orce U."/>
            <person name="Alamouti S.M."/>
            <person name="Tsui C.K.M."/>
            <person name="Docking R.T."/>
            <person name="Levasseur A."/>
            <person name="Haridas S."/>
            <person name="Robertson G."/>
            <person name="Birol I."/>
            <person name="Holt R.A."/>
            <person name="Marra M.A."/>
            <person name="Hamelin R.C."/>
            <person name="Hirst M."/>
            <person name="Jones S.J.M."/>
            <person name="Bohlmann J."/>
            <person name="Breuil C."/>
        </authorList>
    </citation>
    <scope>NUCLEOTIDE SEQUENCE [LARGE SCALE GENOMIC DNA]</scope>
    <source>
        <strain evidence="5">kw1407 / UAMH 11150</strain>
    </source>
</reference>
<name>F0X743_GROCL</name>
<feature type="region of interest" description="Disordered" evidence="1">
    <location>
        <begin position="194"/>
        <end position="217"/>
    </location>
</feature>
<evidence type="ECO:0000256" key="1">
    <source>
        <dbReference type="SAM" id="MobiDB-lite"/>
    </source>
</evidence>
<evidence type="ECO:0000313" key="5">
    <source>
        <dbReference type="Proteomes" id="UP000007796"/>
    </source>
</evidence>
<dbReference type="STRING" id="655863.F0X743"/>
<dbReference type="Pfam" id="PF12051">
    <property type="entry name" value="DUF3533"/>
    <property type="match status" value="1"/>
</dbReference>
<keyword evidence="5" id="KW-1185">Reference proteome</keyword>
<keyword evidence="2" id="KW-0812">Transmembrane</keyword>
<dbReference type="OrthoDB" id="2140105at2759"/>
<dbReference type="RefSeq" id="XP_014176105.1">
    <property type="nucleotide sequence ID" value="XM_014320630.1"/>
</dbReference>
<dbReference type="Proteomes" id="UP000007796">
    <property type="component" value="Unassembled WGS sequence"/>
</dbReference>
<feature type="transmembrane region" description="Helical" evidence="2">
    <location>
        <begin position="54"/>
        <end position="75"/>
    </location>
</feature>
<gene>
    <name evidence="4" type="ORF">CMQ_6944</name>
</gene>